<dbReference type="InterPro" id="IPR001343">
    <property type="entry name" value="Hemolysn_Ca-bd"/>
</dbReference>
<keyword evidence="12" id="KW-1185">Reference proteome</keyword>
<dbReference type="STRING" id="364200.SAMN04488515_2991"/>
<dbReference type="PRINTS" id="PR01488">
    <property type="entry name" value="RTXTOXINA"/>
</dbReference>
<accession>A0A1I0RN69</accession>
<evidence type="ECO:0000256" key="3">
    <source>
        <dbReference type="ARBA" id="ARBA00004613"/>
    </source>
</evidence>
<evidence type="ECO:0000256" key="8">
    <source>
        <dbReference type="ARBA" id="ARBA00023136"/>
    </source>
</evidence>
<evidence type="ECO:0000256" key="4">
    <source>
        <dbReference type="ARBA" id="ARBA00022525"/>
    </source>
</evidence>
<dbReference type="GO" id="GO:0005615">
    <property type="term" value="C:extracellular space"/>
    <property type="evidence" value="ECO:0007669"/>
    <property type="project" value="InterPro"/>
</dbReference>
<dbReference type="PROSITE" id="PS00330">
    <property type="entry name" value="HEMOLYSIN_CALCIUM"/>
    <property type="match status" value="10"/>
</dbReference>
<dbReference type="InterPro" id="IPR024079">
    <property type="entry name" value="MetalloPept_cat_dom_sf"/>
</dbReference>
<keyword evidence="4" id="KW-0964">Secreted</keyword>
<dbReference type="GO" id="GO:0008237">
    <property type="term" value="F:metallopeptidase activity"/>
    <property type="evidence" value="ECO:0007669"/>
    <property type="project" value="InterPro"/>
</dbReference>
<dbReference type="SUPFAM" id="SSF51120">
    <property type="entry name" value="beta-Roll"/>
    <property type="match status" value="6"/>
</dbReference>
<organism evidence="11 12">
    <name type="scientific">Cognatiyoonia koreensis</name>
    <dbReference type="NCBI Taxonomy" id="364200"/>
    <lineage>
        <taxon>Bacteria</taxon>
        <taxon>Pseudomonadati</taxon>
        <taxon>Pseudomonadota</taxon>
        <taxon>Alphaproteobacteria</taxon>
        <taxon>Rhodobacterales</taxon>
        <taxon>Paracoccaceae</taxon>
        <taxon>Cognatiyoonia</taxon>
    </lineage>
</organism>
<keyword evidence="5" id="KW-0800">Toxin</keyword>
<evidence type="ECO:0000256" key="7">
    <source>
        <dbReference type="ARBA" id="ARBA00023026"/>
    </source>
</evidence>
<feature type="compositionally biased region" description="Basic and acidic residues" evidence="9">
    <location>
        <begin position="115"/>
        <end position="127"/>
    </location>
</feature>
<evidence type="ECO:0000256" key="6">
    <source>
        <dbReference type="ARBA" id="ARBA00022737"/>
    </source>
</evidence>
<gene>
    <name evidence="11" type="ORF">SAMN04488515_2991</name>
</gene>
<evidence type="ECO:0000313" key="11">
    <source>
        <dbReference type="EMBL" id="SEW42680.1"/>
    </source>
</evidence>
<reference evidence="11 12" key="1">
    <citation type="submission" date="2016-10" db="EMBL/GenBank/DDBJ databases">
        <authorList>
            <person name="de Groot N.N."/>
        </authorList>
    </citation>
    <scope>NUCLEOTIDE SEQUENCE [LARGE SCALE GENOMIC DNA]</scope>
    <source>
        <strain evidence="11 12">DSM 17925</strain>
    </source>
</reference>
<feature type="domain" description="Peptidase M10 serralysin C-terminal" evidence="10">
    <location>
        <begin position="225"/>
        <end position="361"/>
    </location>
</feature>
<name>A0A1I0RN69_9RHOB</name>
<feature type="region of interest" description="Disordered" evidence="9">
    <location>
        <begin position="105"/>
        <end position="127"/>
    </location>
</feature>
<evidence type="ECO:0000313" key="12">
    <source>
        <dbReference type="Proteomes" id="UP000199167"/>
    </source>
</evidence>
<dbReference type="GO" id="GO:0090729">
    <property type="term" value="F:toxin activity"/>
    <property type="evidence" value="ECO:0007669"/>
    <property type="project" value="UniProtKB-KW"/>
</dbReference>
<comment type="subcellular location">
    <subcellularLocation>
        <location evidence="2">Membrane</location>
    </subcellularLocation>
    <subcellularLocation>
        <location evidence="3">Secreted</location>
    </subcellularLocation>
</comment>
<dbReference type="PANTHER" id="PTHR38340:SF1">
    <property type="entry name" value="S-LAYER PROTEIN"/>
    <property type="match status" value="1"/>
</dbReference>
<proteinExistence type="predicted"/>
<evidence type="ECO:0000259" key="10">
    <source>
        <dbReference type="Pfam" id="PF08548"/>
    </source>
</evidence>
<evidence type="ECO:0000256" key="9">
    <source>
        <dbReference type="SAM" id="MobiDB-lite"/>
    </source>
</evidence>
<dbReference type="Pfam" id="PF08548">
    <property type="entry name" value="Peptidase_M10_C"/>
    <property type="match status" value="1"/>
</dbReference>
<dbReference type="InterPro" id="IPR011049">
    <property type="entry name" value="Serralysin-like_metalloprot_C"/>
</dbReference>
<dbReference type="EMBL" id="FOIZ01000002">
    <property type="protein sequence ID" value="SEW42680.1"/>
    <property type="molecule type" value="Genomic_DNA"/>
</dbReference>
<dbReference type="Gene3D" id="3.40.390.10">
    <property type="entry name" value="Collagenase (Catalytic Domain)"/>
    <property type="match status" value="1"/>
</dbReference>
<dbReference type="GO" id="GO:0016020">
    <property type="term" value="C:membrane"/>
    <property type="evidence" value="ECO:0007669"/>
    <property type="project" value="UniProtKB-SubCell"/>
</dbReference>
<dbReference type="AlphaFoldDB" id="A0A1I0RN69"/>
<evidence type="ECO:0000256" key="2">
    <source>
        <dbReference type="ARBA" id="ARBA00004370"/>
    </source>
</evidence>
<comment type="cofactor">
    <cofactor evidence="1">
        <name>Ca(2+)</name>
        <dbReference type="ChEBI" id="CHEBI:29108"/>
    </cofactor>
</comment>
<dbReference type="Gene3D" id="2.150.10.10">
    <property type="entry name" value="Serralysin-like metalloprotease, C-terminal"/>
    <property type="match status" value="7"/>
</dbReference>
<dbReference type="PRINTS" id="PR00313">
    <property type="entry name" value="CABNDNGRPT"/>
</dbReference>
<dbReference type="InterPro" id="IPR003995">
    <property type="entry name" value="RTX_toxin_determinant-A"/>
</dbReference>
<dbReference type="Pfam" id="PF00353">
    <property type="entry name" value="HemolysinCabind"/>
    <property type="match status" value="11"/>
</dbReference>
<dbReference type="OrthoDB" id="733404at2"/>
<dbReference type="PANTHER" id="PTHR38340">
    <property type="entry name" value="S-LAYER PROTEIN"/>
    <property type="match status" value="1"/>
</dbReference>
<evidence type="ECO:0000256" key="5">
    <source>
        <dbReference type="ARBA" id="ARBA00022656"/>
    </source>
</evidence>
<keyword evidence="8" id="KW-0472">Membrane</keyword>
<evidence type="ECO:0000256" key="1">
    <source>
        <dbReference type="ARBA" id="ARBA00001913"/>
    </source>
</evidence>
<protein>
    <submittedName>
        <fullName evidence="11">Ca2+-binding protein, RTX toxin-related</fullName>
    </submittedName>
</protein>
<dbReference type="RefSeq" id="WP_089996438.1">
    <property type="nucleotide sequence ID" value="NZ_FOIZ01000002.1"/>
</dbReference>
<dbReference type="SUPFAM" id="SSF55486">
    <property type="entry name" value="Metalloproteases ('zincins'), catalytic domain"/>
    <property type="match status" value="1"/>
</dbReference>
<sequence length="1071" mass="112675">MKPVFSDALAADQIIDWNHGSVSTLNARKFGDSDLGTSATVTYSFRGPGDLYDPDDEDQMRPLTLDEWDQFEDALQMIEDVIDIDFVRVPIFGWSSDGQLRVQARDDNWGNAPPRYRERDGEADELRPTTISLATGTDADDTFSQRHAIHEIMHGIGANHPGAYDLDDGENNTSYENDAAYFQDTNQYTLMSYFAASESGANYNRAGEGTLQLHDVMAMQKLYGANDTAFSGNTIYGFYSNTDRATWTMDGNDDHMFGAIWDTGGIDRINLEEEWRDSRIDLREGHYSSTGPWDLNLSIAYGSVIENATGGTGDDWLSGNSVGNRLVGNFGNDTIVGRDGDDLLIGQEGNDLFYGGSGTDTIYGGAGEDRVSYNYAEADLQIDLAAGTARRQSGGATEELLSIEHAVGGQGADIIRGTSGNNTLEGYQGNDLISGRNGVDFLRGQAGTDFLYGGRGDDFLFGGQGADTLVGGDGLDLISGDGGIDTIDYTTTSSNVDIDLDAETAFVATGNEDQIFNIENIIGTDFDDELRGNGLANEIIGLRGNDLIVGRGGDDLLRGNQGSDTMYGGSGVDRVYGGNGADRIAGGNGADDLRGGYGSDVFFGGAGDDEIRGGAGSDTLDLGNTSGPWTVDLDVGEARQGFNQRDALYGIENIAGSRGIDGLLGDENANRISGRGGNDALLGRGGNDMLFGGRGNDSISGGLGDDLISGGQGTDRMNGEEGIDTIDYSYSNADWTIDLEAAEATRSGGGTETILFFENVLGAGGNDVISGTIGANNLQGLDGDDIIRGDRGNDRIEGGSGDDYLIGGRGHDTISGGIGVDRMDGSGGSDTVDYSYSNVSWSIDLESESATAATGTVESIQNFEDVIGGGSADTIYGTDGDNHLIGRTGNDRLYGRDGSDNLEGGSDHDWLYGGDGNDALSGGTGNDWLWGNDGNDRLSGSGGNDRLVGGIGRDDLIGGDGADIFIFLNTDESSGVNRDTLRPGNFGAVAFEQGVDVISVAGIDANETIAGNQAFILGTAPGVGRLTLRDSVNGFTVVEGYIDNGRTVDFSFLIEDGSVLASSYTASDFLL</sequence>
<keyword evidence="6" id="KW-0677">Repeat</keyword>
<dbReference type="GO" id="GO:0005509">
    <property type="term" value="F:calcium ion binding"/>
    <property type="evidence" value="ECO:0007669"/>
    <property type="project" value="InterPro"/>
</dbReference>
<dbReference type="Proteomes" id="UP000199167">
    <property type="component" value="Unassembled WGS sequence"/>
</dbReference>
<dbReference type="InterPro" id="IPR050557">
    <property type="entry name" value="RTX_toxin/Mannuronan_C5-epim"/>
</dbReference>
<dbReference type="InterPro" id="IPR018511">
    <property type="entry name" value="Hemolysin-typ_Ca-bd_CS"/>
</dbReference>
<dbReference type="InterPro" id="IPR013858">
    <property type="entry name" value="Peptidase_M10B_C"/>
</dbReference>
<keyword evidence="7" id="KW-0843">Virulence</keyword>